<dbReference type="Proteomes" id="UP000886891">
    <property type="component" value="Unassembled WGS sequence"/>
</dbReference>
<accession>A0A9D1NC14</accession>
<feature type="transmembrane region" description="Helical" evidence="2">
    <location>
        <begin position="131"/>
        <end position="149"/>
    </location>
</feature>
<feature type="transmembrane region" description="Helical" evidence="2">
    <location>
        <begin position="202"/>
        <end position="225"/>
    </location>
</feature>
<keyword evidence="2" id="KW-1133">Transmembrane helix</keyword>
<evidence type="ECO:0000256" key="2">
    <source>
        <dbReference type="SAM" id="Phobius"/>
    </source>
</evidence>
<feature type="coiled-coil region" evidence="1">
    <location>
        <begin position="18"/>
        <end position="45"/>
    </location>
</feature>
<sequence length="236" mass="25923">MLKEQGCKNAIQDPAQALLENTAEIMRYKQQVAAARDEAHESAERGVRIFRKYKIKDIVFLAIMAACMLVTGAIMPLITQVPLFGIIELCLGLQFSVFPVIGMMKVRKPFALILISLFCGIFFAFMFLPMFVCAMVCAIIVEALVLLIFRGYAKDAACVFAGTLYMPMTLPFLYLWYNVIYSVNPAEDGKAVQAFVGADPRVAVGISVAVVAVCFVGSLIGMLVSRELKKAGVLKK</sequence>
<dbReference type="EMBL" id="DVOH01000032">
    <property type="protein sequence ID" value="HIV00332.1"/>
    <property type="molecule type" value="Genomic_DNA"/>
</dbReference>
<evidence type="ECO:0000313" key="4">
    <source>
        <dbReference type="Proteomes" id="UP000886891"/>
    </source>
</evidence>
<organism evidence="3 4">
    <name type="scientific">Candidatus Stercoripulliclostridium merdipullorum</name>
    <dbReference type="NCBI Taxonomy" id="2840952"/>
    <lineage>
        <taxon>Bacteria</taxon>
        <taxon>Bacillati</taxon>
        <taxon>Bacillota</taxon>
        <taxon>Clostridia</taxon>
        <taxon>Eubacteriales</taxon>
        <taxon>Candidatus Stercoripulliclostridium</taxon>
    </lineage>
</organism>
<dbReference type="AlphaFoldDB" id="A0A9D1NC14"/>
<comment type="caution">
    <text evidence="3">The sequence shown here is derived from an EMBL/GenBank/DDBJ whole genome shotgun (WGS) entry which is preliminary data.</text>
</comment>
<evidence type="ECO:0000256" key="1">
    <source>
        <dbReference type="SAM" id="Coils"/>
    </source>
</evidence>
<protein>
    <submittedName>
        <fullName evidence="3">MptD family putative ECF transporter S component</fullName>
    </submittedName>
</protein>
<feature type="transmembrane region" description="Helical" evidence="2">
    <location>
        <begin position="156"/>
        <end position="177"/>
    </location>
</feature>
<proteinExistence type="predicted"/>
<name>A0A9D1NC14_9FIRM</name>
<feature type="transmembrane region" description="Helical" evidence="2">
    <location>
        <begin position="58"/>
        <end position="78"/>
    </location>
</feature>
<keyword evidence="2" id="KW-0812">Transmembrane</keyword>
<gene>
    <name evidence="3" type="ORF">IAB14_04360</name>
</gene>
<keyword evidence="2" id="KW-0472">Membrane</keyword>
<reference evidence="3" key="1">
    <citation type="submission" date="2020-10" db="EMBL/GenBank/DDBJ databases">
        <authorList>
            <person name="Gilroy R."/>
        </authorList>
    </citation>
    <scope>NUCLEOTIDE SEQUENCE</scope>
    <source>
        <strain evidence="3">23406</strain>
    </source>
</reference>
<evidence type="ECO:0000313" key="3">
    <source>
        <dbReference type="EMBL" id="HIV00332.1"/>
    </source>
</evidence>
<reference evidence="3" key="2">
    <citation type="journal article" date="2021" name="PeerJ">
        <title>Extensive microbial diversity within the chicken gut microbiome revealed by metagenomics and culture.</title>
        <authorList>
            <person name="Gilroy R."/>
            <person name="Ravi A."/>
            <person name="Getino M."/>
            <person name="Pursley I."/>
            <person name="Horton D.L."/>
            <person name="Alikhan N.F."/>
            <person name="Baker D."/>
            <person name="Gharbi K."/>
            <person name="Hall N."/>
            <person name="Watson M."/>
            <person name="Adriaenssens E.M."/>
            <person name="Foster-Nyarko E."/>
            <person name="Jarju S."/>
            <person name="Secka A."/>
            <person name="Antonio M."/>
            <person name="Oren A."/>
            <person name="Chaudhuri R.R."/>
            <person name="La Ragione R."/>
            <person name="Hildebrand F."/>
            <person name="Pallen M.J."/>
        </authorList>
    </citation>
    <scope>NUCLEOTIDE SEQUENCE</scope>
    <source>
        <strain evidence="3">23406</strain>
    </source>
</reference>
<feature type="transmembrane region" description="Helical" evidence="2">
    <location>
        <begin position="109"/>
        <end position="125"/>
    </location>
</feature>
<keyword evidence="1" id="KW-0175">Coiled coil</keyword>
<feature type="transmembrane region" description="Helical" evidence="2">
    <location>
        <begin position="84"/>
        <end position="102"/>
    </location>
</feature>